<dbReference type="Proteomes" id="UP000246991">
    <property type="component" value="Unassembled WGS sequence"/>
</dbReference>
<dbReference type="EMBL" id="PYWC01000029">
    <property type="protein sequence ID" value="PWW76944.1"/>
    <property type="molecule type" value="Genomic_DNA"/>
</dbReference>
<comment type="caution">
    <text evidence="1">The sequence shown here is derived from an EMBL/GenBank/DDBJ whole genome shotgun (WGS) entry which is preliminary data.</text>
</comment>
<gene>
    <name evidence="1" type="ORF">C7212DRAFT_319167</name>
</gene>
<name>A0A317SRG9_9PEZI</name>
<proteinExistence type="predicted"/>
<organism evidence="1 2">
    <name type="scientific">Tuber magnatum</name>
    <name type="common">white Piedmont truffle</name>
    <dbReference type="NCBI Taxonomy" id="42249"/>
    <lineage>
        <taxon>Eukaryota</taxon>
        <taxon>Fungi</taxon>
        <taxon>Dikarya</taxon>
        <taxon>Ascomycota</taxon>
        <taxon>Pezizomycotina</taxon>
        <taxon>Pezizomycetes</taxon>
        <taxon>Pezizales</taxon>
        <taxon>Tuberaceae</taxon>
        <taxon>Tuber</taxon>
    </lineage>
</organism>
<evidence type="ECO:0000313" key="1">
    <source>
        <dbReference type="EMBL" id="PWW76944.1"/>
    </source>
</evidence>
<reference evidence="1 2" key="1">
    <citation type="submission" date="2018-03" db="EMBL/GenBank/DDBJ databases">
        <title>Genomes of Pezizomycetes fungi and the evolution of truffles.</title>
        <authorList>
            <person name="Murat C."/>
            <person name="Payen T."/>
            <person name="Noel B."/>
            <person name="Kuo A."/>
            <person name="Martin F.M."/>
        </authorList>
    </citation>
    <scope>NUCLEOTIDE SEQUENCE [LARGE SCALE GENOMIC DNA]</scope>
    <source>
        <strain evidence="1">091103-1</strain>
    </source>
</reference>
<protein>
    <submittedName>
        <fullName evidence="1">Uncharacterized protein</fullName>
    </submittedName>
</protein>
<keyword evidence="2" id="KW-1185">Reference proteome</keyword>
<evidence type="ECO:0000313" key="2">
    <source>
        <dbReference type="Proteomes" id="UP000246991"/>
    </source>
</evidence>
<sequence length="57" mass="6558">PAARSMHVMKCHHHHGYHYDEGRQVRVPVLHRWAELWLFLVVCVGKGGYGCHVALVL</sequence>
<dbReference type="AlphaFoldDB" id="A0A317SRG9"/>
<feature type="non-terminal residue" evidence="1">
    <location>
        <position position="1"/>
    </location>
</feature>
<accession>A0A317SRG9</accession>